<proteinExistence type="predicted"/>
<dbReference type="InterPro" id="IPR007459">
    <property type="entry name" value="DNA_pol3_chi"/>
</dbReference>
<protein>
    <submittedName>
        <fullName evidence="1">DNA polymerase III subunit chi</fullName>
        <ecNumber evidence="1">2.7.7.7</ecNumber>
    </submittedName>
</protein>
<keyword evidence="1" id="KW-0808">Transferase</keyword>
<keyword evidence="2" id="KW-1185">Reference proteome</keyword>
<accession>A0A5S9R127</accession>
<dbReference type="GO" id="GO:0003677">
    <property type="term" value="F:DNA binding"/>
    <property type="evidence" value="ECO:0007669"/>
    <property type="project" value="InterPro"/>
</dbReference>
<dbReference type="AlphaFoldDB" id="A0A5S9R127"/>
<dbReference type="EMBL" id="CACSIO010000061">
    <property type="protein sequence ID" value="CAA0125367.1"/>
    <property type="molecule type" value="Genomic_DNA"/>
</dbReference>
<dbReference type="GO" id="GO:0006260">
    <property type="term" value="P:DNA replication"/>
    <property type="evidence" value="ECO:0007669"/>
    <property type="project" value="InterPro"/>
</dbReference>
<dbReference type="Gene3D" id="3.40.50.10110">
    <property type="entry name" value="DNA polymerase III subunit chi"/>
    <property type="match status" value="1"/>
</dbReference>
<dbReference type="PANTHER" id="PTHR38767:SF1">
    <property type="entry name" value="DNA POLYMERASE III SUBUNIT CHI"/>
    <property type="match status" value="1"/>
</dbReference>
<dbReference type="GO" id="GO:0003887">
    <property type="term" value="F:DNA-directed DNA polymerase activity"/>
    <property type="evidence" value="ECO:0007669"/>
    <property type="project" value="UniProtKB-EC"/>
</dbReference>
<dbReference type="Proteomes" id="UP000441399">
    <property type="component" value="Unassembled WGS sequence"/>
</dbReference>
<reference evidence="1 2" key="1">
    <citation type="submission" date="2019-11" db="EMBL/GenBank/DDBJ databases">
        <authorList>
            <person name="Holert J."/>
        </authorList>
    </citation>
    <scope>NUCLEOTIDE SEQUENCE [LARGE SCALE GENOMIC DNA]</scope>
    <source>
        <strain evidence="1">SB11_3</strain>
    </source>
</reference>
<dbReference type="PANTHER" id="PTHR38767">
    <property type="entry name" value="DNA POLYMERASE III SUBUNIT CHI"/>
    <property type="match status" value="1"/>
</dbReference>
<dbReference type="GO" id="GO:0032298">
    <property type="term" value="P:positive regulation of DNA-templated DNA replication initiation"/>
    <property type="evidence" value="ECO:0007669"/>
    <property type="project" value="TreeGrafter"/>
</dbReference>
<dbReference type="InterPro" id="IPR036768">
    <property type="entry name" value="PolIII_chi_sf"/>
</dbReference>
<organism evidence="1 2">
    <name type="scientific">BD1-7 clade bacterium</name>
    <dbReference type="NCBI Taxonomy" id="2029982"/>
    <lineage>
        <taxon>Bacteria</taxon>
        <taxon>Pseudomonadati</taxon>
        <taxon>Pseudomonadota</taxon>
        <taxon>Gammaproteobacteria</taxon>
        <taxon>Cellvibrionales</taxon>
        <taxon>Spongiibacteraceae</taxon>
        <taxon>BD1-7 clade</taxon>
    </lineage>
</organism>
<dbReference type="Pfam" id="PF04364">
    <property type="entry name" value="DNA_pol3_chi"/>
    <property type="match status" value="1"/>
</dbReference>
<sequence>MTRVDFYLVPETDITGRYQFACKLVQKTFRLGHRIYIHCPDESSARQLDEALWRFQTQAFLPHQLMDGNTTDNAGNSDANDDICIGWQSPPQDHHDLLINLTDRIEPFFSRFQRVSEVLNSDEQVLALGRENFKTYRHKNYPLNWHDMRR</sequence>
<dbReference type="SUPFAM" id="SSF102400">
    <property type="entry name" value="DNA polymerase III chi subunit"/>
    <property type="match status" value="1"/>
</dbReference>
<name>A0A5S9R127_9GAMM</name>
<keyword evidence="1" id="KW-0548">Nucleotidyltransferase</keyword>
<dbReference type="EC" id="2.7.7.7" evidence="1"/>
<dbReference type="OrthoDB" id="5297568at2"/>
<evidence type="ECO:0000313" key="1">
    <source>
        <dbReference type="EMBL" id="CAA0125367.1"/>
    </source>
</evidence>
<gene>
    <name evidence="1" type="primary">holC</name>
    <name evidence="1" type="ORF">OPDIPICF_03456</name>
</gene>
<evidence type="ECO:0000313" key="2">
    <source>
        <dbReference type="Proteomes" id="UP000441399"/>
    </source>
</evidence>